<dbReference type="AlphaFoldDB" id="A0A814ECF9"/>
<keyword evidence="2" id="KW-1185">Reference proteome</keyword>
<dbReference type="Proteomes" id="UP000663879">
    <property type="component" value="Unassembled WGS sequence"/>
</dbReference>
<dbReference type="PANTHER" id="PTHR46579">
    <property type="entry name" value="F5/8 TYPE C DOMAIN-CONTAINING PROTEIN-RELATED"/>
    <property type="match status" value="1"/>
</dbReference>
<name>A0A814ECF9_9BILA</name>
<evidence type="ECO:0000313" key="1">
    <source>
        <dbReference type="EMBL" id="CAF0970276.1"/>
    </source>
</evidence>
<dbReference type="Pfam" id="PF06869">
    <property type="entry name" value="DUF1258"/>
    <property type="match status" value="1"/>
</dbReference>
<comment type="caution">
    <text evidence="1">The sequence shown here is derived from an EMBL/GenBank/DDBJ whole genome shotgun (WGS) entry which is preliminary data.</text>
</comment>
<protein>
    <submittedName>
        <fullName evidence="1">Uncharacterized protein</fullName>
    </submittedName>
</protein>
<dbReference type="OrthoDB" id="8007085at2759"/>
<gene>
    <name evidence="1" type="ORF">OXX778_LOCUS14883</name>
</gene>
<organism evidence="1 2">
    <name type="scientific">Brachionus calyciflorus</name>
    <dbReference type="NCBI Taxonomy" id="104777"/>
    <lineage>
        <taxon>Eukaryota</taxon>
        <taxon>Metazoa</taxon>
        <taxon>Spiralia</taxon>
        <taxon>Gnathifera</taxon>
        <taxon>Rotifera</taxon>
        <taxon>Eurotatoria</taxon>
        <taxon>Monogononta</taxon>
        <taxon>Pseudotrocha</taxon>
        <taxon>Ploima</taxon>
        <taxon>Brachionidae</taxon>
        <taxon>Brachionus</taxon>
    </lineage>
</organism>
<reference evidence="1" key="1">
    <citation type="submission" date="2021-02" db="EMBL/GenBank/DDBJ databases">
        <authorList>
            <person name="Nowell W R."/>
        </authorList>
    </citation>
    <scope>NUCLEOTIDE SEQUENCE</scope>
    <source>
        <strain evidence="1">Ploen Becks lab</strain>
    </source>
</reference>
<proteinExistence type="predicted"/>
<accession>A0A814ECF9</accession>
<dbReference type="PANTHER" id="PTHR46579:SF1">
    <property type="entry name" value="F5_8 TYPE C DOMAIN-CONTAINING PROTEIN"/>
    <property type="match status" value="1"/>
</dbReference>
<dbReference type="EMBL" id="CAJNOC010003158">
    <property type="protein sequence ID" value="CAF0970276.1"/>
    <property type="molecule type" value="Genomic_DNA"/>
</dbReference>
<evidence type="ECO:0000313" key="2">
    <source>
        <dbReference type="Proteomes" id="UP000663879"/>
    </source>
</evidence>
<sequence length="876" mass="102068">MSINNSKCNNGLQTALRAEVGLENEVIFELDFYLLLMESAPVVDSCLLEFNAWFVNIFEKKRKINDLSSSSSISPKVNKKANQNLEMNNKDNSSDKFFSENYANSDNDSNYTNSLIPNFKKYLKCSLGDNVQNSQEILSHKTTVNVSDSENGYSSTSSSLTCQIFHKMSNIESNDPLIFSGSKITVNDFMVAIYSVIIRHKISDKAPNNVPKTSQKFKKFFYTSTDIQLYKSCSKCNLIIFDINFDGEIPDQSFCERCNDLSDNFIVIDPINQLRNILTKERLESIQREFERSNGQISTLKTAGKIYTNFSKSKGKLDISLNLNTDGAPLIKSNNFSVWPILATIVELPSSLRDKFENIVLFGLWLSENKPNVKFYLEKCMEKIKGLVDKDYEINGIYIKFRIHSFIADLPARATFLNIMQFNGKFGCLNCHDSGEFDKTFRKQIYPPNKNNRIKKNDDYSMYADIADSSGQIIFGVKGKTALADLLSIPDQIPYDYMHLVTQGHTKWILRQLLENSKNTNIDLKKHDVHIDDIYRNTKFPISVHRKLRNINKYSKWKSSQLKLFIFYLSIPIFLKYLPNEYFYLFSSYVLGVRMLYEPVEIENIDLAHSLIRQNYLNIEEFFGKQAYDFTIHGHLHLAEQVKNHGPLYETSQFVFEGALFNIKSMIHGSRGFLNQIVHRFVSQKFFFGEARNKKLANFDLEKFKRKTLNLRESLEKKTFLIGNLNKKILNTDVKKIFFEKFKLQVETVYCTTRLIIKNAIYHSIYYNRKKSSNNYLVNYCKHNTLFGEIHDFFHMKDETYVYIKRIKIKDFSPPQCLNFHHVRLLFSKYYFCVDENKTHDIYDLIRARDLICKCIVVETGDLKFLTKLVYEDEHD</sequence>
<dbReference type="InterPro" id="IPR009667">
    <property type="entry name" value="DUF1258"/>
</dbReference>